<dbReference type="Proteomes" id="UP000198424">
    <property type="component" value="Unassembled WGS sequence"/>
</dbReference>
<sequence>MIEVITKSKNHIMLKNILKLEGAQELTKKEQKTINGSGTIVCNGIDILICCPDGTCGCAPAGTPCMLT</sequence>
<reference evidence="2 4" key="2">
    <citation type="submission" date="2016-11" db="EMBL/GenBank/DDBJ databases">
        <title>Whole genomes of Flavobacteriaceae.</title>
        <authorList>
            <person name="Stine C."/>
            <person name="Li C."/>
            <person name="Tadesse D."/>
        </authorList>
    </citation>
    <scope>NUCLEOTIDE SEQUENCE [LARGE SCALE GENOMIC DNA]</scope>
    <source>
        <strain evidence="2 4">ATCC 29551</strain>
    </source>
</reference>
<protein>
    <submittedName>
        <fullName evidence="1">Uncharacterized protein</fullName>
    </submittedName>
</protein>
<evidence type="ECO:0000313" key="4">
    <source>
        <dbReference type="Proteomes" id="UP000198424"/>
    </source>
</evidence>
<name>A0A086AI35_FLAHY</name>
<dbReference type="AlphaFoldDB" id="A0A086AI35"/>
<dbReference type="EMBL" id="JPRM01000015">
    <property type="protein sequence ID" value="KFF16349.1"/>
    <property type="molecule type" value="Genomic_DNA"/>
</dbReference>
<comment type="caution">
    <text evidence="1">The sequence shown here is derived from an EMBL/GenBank/DDBJ whole genome shotgun (WGS) entry which is preliminary data.</text>
</comment>
<dbReference type="EMBL" id="MUGY01000004">
    <property type="protein sequence ID" value="OXA96634.1"/>
    <property type="molecule type" value="Genomic_DNA"/>
</dbReference>
<proteinExistence type="predicted"/>
<dbReference type="Proteomes" id="UP000028712">
    <property type="component" value="Unassembled WGS sequence"/>
</dbReference>
<reference evidence="1 3" key="1">
    <citation type="submission" date="2014-07" db="EMBL/GenBank/DDBJ databases">
        <title>Genome of Flavobacterium hydatis DSM 2063.</title>
        <authorList>
            <person name="Pipes S.E."/>
            <person name="Stropko S.J."/>
            <person name="Newman J.D."/>
        </authorList>
    </citation>
    <scope>NUCLEOTIDE SEQUENCE [LARGE SCALE GENOMIC DNA]</scope>
    <source>
        <strain evidence="1 3">DSM 2063</strain>
    </source>
</reference>
<evidence type="ECO:0000313" key="1">
    <source>
        <dbReference type="EMBL" id="KFF16349.1"/>
    </source>
</evidence>
<evidence type="ECO:0000313" key="2">
    <source>
        <dbReference type="EMBL" id="OXA96634.1"/>
    </source>
</evidence>
<keyword evidence="4" id="KW-1185">Reference proteome</keyword>
<gene>
    <name evidence="2" type="ORF">B0A62_05065</name>
    <name evidence="1" type="ORF">IW20_11395</name>
</gene>
<organism evidence="1 3">
    <name type="scientific">Flavobacterium hydatis</name>
    <name type="common">Cytophaga aquatilis</name>
    <dbReference type="NCBI Taxonomy" id="991"/>
    <lineage>
        <taxon>Bacteria</taxon>
        <taxon>Pseudomonadati</taxon>
        <taxon>Bacteroidota</taxon>
        <taxon>Flavobacteriia</taxon>
        <taxon>Flavobacteriales</taxon>
        <taxon>Flavobacteriaceae</taxon>
        <taxon>Flavobacterium</taxon>
    </lineage>
</organism>
<evidence type="ECO:0000313" key="3">
    <source>
        <dbReference type="Proteomes" id="UP000028712"/>
    </source>
</evidence>
<accession>A0A086AI35</accession>